<dbReference type="Pfam" id="PF21095">
    <property type="entry name" value="CarD_C"/>
    <property type="match status" value="1"/>
</dbReference>
<gene>
    <name evidence="2" type="ordered locus">Clole_3173</name>
</gene>
<dbReference type="EMBL" id="CP002582">
    <property type="protein sequence ID" value="ADZ84868.1"/>
    <property type="molecule type" value="Genomic_DNA"/>
</dbReference>
<organism evidence="2 3">
    <name type="scientific">Cellulosilyticum lentocellum (strain ATCC 49066 / DSM 5427 / NCIMB 11756 / RHM5)</name>
    <name type="common">Clostridium lentocellum</name>
    <dbReference type="NCBI Taxonomy" id="642492"/>
    <lineage>
        <taxon>Bacteria</taxon>
        <taxon>Bacillati</taxon>
        <taxon>Bacillota</taxon>
        <taxon>Clostridia</taxon>
        <taxon>Lachnospirales</taxon>
        <taxon>Cellulosilyticaceae</taxon>
        <taxon>Cellulosilyticum</taxon>
    </lineage>
</organism>
<name>F2JPT3_CELLD</name>
<reference evidence="2 3" key="1">
    <citation type="journal article" date="2011" name="J. Bacteriol.">
        <title>Complete genome sequence of the cellulose-degrading bacterium Cellulosilyticum lentocellum.</title>
        <authorList>
            <consortium name="US DOE Joint Genome Institute"/>
            <person name="Miller D.A."/>
            <person name="Suen G."/>
            <person name="Bruce D."/>
            <person name="Copeland A."/>
            <person name="Cheng J.F."/>
            <person name="Detter C."/>
            <person name="Goodwin L.A."/>
            <person name="Han C.S."/>
            <person name="Hauser L.J."/>
            <person name="Land M.L."/>
            <person name="Lapidus A."/>
            <person name="Lucas S."/>
            <person name="Meincke L."/>
            <person name="Pitluck S."/>
            <person name="Tapia R."/>
            <person name="Teshima H."/>
            <person name="Woyke T."/>
            <person name="Fox B.G."/>
            <person name="Angert E.R."/>
            <person name="Currie C.R."/>
        </authorList>
    </citation>
    <scope>NUCLEOTIDE SEQUENCE [LARGE SCALE GENOMIC DNA]</scope>
    <source>
        <strain evidence="3">ATCC 49066 / DSM 5427 / NCIMB 11756 / RHM5</strain>
    </source>
</reference>
<dbReference type="Gene3D" id="2.40.10.170">
    <property type="match status" value="1"/>
</dbReference>
<evidence type="ECO:0000313" key="2">
    <source>
        <dbReference type="EMBL" id="ADZ84868.1"/>
    </source>
</evidence>
<proteinExistence type="predicted"/>
<feature type="domain" description="CarD-like/TRCF RNAP-interacting" evidence="1">
    <location>
        <begin position="1"/>
        <end position="113"/>
    </location>
</feature>
<keyword evidence="3" id="KW-1185">Reference proteome</keyword>
<dbReference type="InterPro" id="IPR036101">
    <property type="entry name" value="CarD-like/TRCF_RID_sf"/>
</dbReference>
<dbReference type="InterPro" id="IPR048792">
    <property type="entry name" value="CarD_C"/>
</dbReference>
<dbReference type="Proteomes" id="UP000008467">
    <property type="component" value="Chromosome"/>
</dbReference>
<dbReference type="InterPro" id="IPR052531">
    <property type="entry name" value="CarD-like_regulator"/>
</dbReference>
<dbReference type="Gene3D" id="1.20.58.1290">
    <property type="entry name" value="CarD-like, C-terminal domain"/>
    <property type="match status" value="1"/>
</dbReference>
<protein>
    <submittedName>
        <fullName evidence="2">Transcriptional regulator, CarD family</fullName>
    </submittedName>
</protein>
<dbReference type="SMART" id="SM01058">
    <property type="entry name" value="CarD_TRCF"/>
    <property type="match status" value="1"/>
</dbReference>
<dbReference type="GO" id="GO:0009303">
    <property type="term" value="P:rRNA transcription"/>
    <property type="evidence" value="ECO:0007669"/>
    <property type="project" value="TreeGrafter"/>
</dbReference>
<dbReference type="Pfam" id="PF02559">
    <property type="entry name" value="CarD_TRCF_RID"/>
    <property type="match status" value="1"/>
</dbReference>
<accession>F2JPT3</accession>
<evidence type="ECO:0000259" key="1">
    <source>
        <dbReference type="SMART" id="SM01058"/>
    </source>
</evidence>
<dbReference type="HOGENOM" id="CLU_048259_1_1_9"/>
<dbReference type="KEGG" id="cle:Clole_3173"/>
<dbReference type="InterPro" id="IPR003711">
    <property type="entry name" value="CarD-like/TRCF_RID"/>
</dbReference>
<dbReference type="PANTHER" id="PTHR38447">
    <property type="entry name" value="TRANSCRIPTION FACTOR YDEB-RELATED"/>
    <property type="match status" value="1"/>
</dbReference>
<dbReference type="RefSeq" id="WP_013658146.1">
    <property type="nucleotide sequence ID" value="NC_015275.1"/>
</dbReference>
<evidence type="ECO:0000313" key="3">
    <source>
        <dbReference type="Proteomes" id="UP000008467"/>
    </source>
</evidence>
<dbReference type="AlphaFoldDB" id="F2JPT3"/>
<dbReference type="STRING" id="642492.Clole_3173"/>
<dbReference type="SUPFAM" id="SSF141259">
    <property type="entry name" value="CarD-like"/>
    <property type="match status" value="1"/>
</dbReference>
<sequence length="160" mass="18048">MFKVGDKVFCPLRGAGIVATIEERKMLDETKEYIIIKLQSSNTTVMIPTDKVEASHFRFVSDETMTNEVLEKLADKETEIHASTVLKQRMKVNKERLMAGSLADYGEVIRELTHIQRGKALNASENAMLMEARKFLADELSLIKSISMKEATKLLDKVLA</sequence>
<dbReference type="InterPro" id="IPR042215">
    <property type="entry name" value="CarD-like_C"/>
</dbReference>
<dbReference type="eggNOG" id="COG1329">
    <property type="taxonomic scope" value="Bacteria"/>
</dbReference>
<dbReference type="PANTHER" id="PTHR38447:SF1">
    <property type="entry name" value="RNA POLYMERASE-BINDING TRANSCRIPTION FACTOR CARD"/>
    <property type="match status" value="1"/>
</dbReference>